<dbReference type="SUPFAM" id="SSF51322">
    <property type="entry name" value="Cyanovirin-N"/>
    <property type="match status" value="1"/>
</dbReference>
<comment type="caution">
    <text evidence="2">The sequence shown here is derived from an EMBL/GenBank/DDBJ whole genome shotgun (WGS) entry which is preliminary data.</text>
</comment>
<accession>A0A8H3BFK8</accession>
<dbReference type="AlphaFoldDB" id="A0A8H3BFK8"/>
<dbReference type="Pfam" id="PF08881">
    <property type="entry name" value="CVNH"/>
    <property type="match status" value="1"/>
</dbReference>
<dbReference type="SMART" id="SM01111">
    <property type="entry name" value="CVNH"/>
    <property type="match status" value="1"/>
</dbReference>
<evidence type="ECO:0000313" key="2">
    <source>
        <dbReference type="EMBL" id="CAE6456475.1"/>
    </source>
</evidence>
<name>A0A8H3BFK8_9AGAM</name>
<evidence type="ECO:0000313" key="3">
    <source>
        <dbReference type="Proteomes" id="UP000663861"/>
    </source>
</evidence>
<dbReference type="Proteomes" id="UP000663861">
    <property type="component" value="Unassembled WGS sequence"/>
</dbReference>
<organism evidence="2 3">
    <name type="scientific">Rhizoctonia solani</name>
    <dbReference type="NCBI Taxonomy" id="456999"/>
    <lineage>
        <taxon>Eukaryota</taxon>
        <taxon>Fungi</taxon>
        <taxon>Dikarya</taxon>
        <taxon>Basidiomycota</taxon>
        <taxon>Agaricomycotina</taxon>
        <taxon>Agaricomycetes</taxon>
        <taxon>Cantharellales</taxon>
        <taxon>Ceratobasidiaceae</taxon>
        <taxon>Rhizoctonia</taxon>
    </lineage>
</organism>
<evidence type="ECO:0000259" key="1">
    <source>
        <dbReference type="SMART" id="SM01111"/>
    </source>
</evidence>
<protein>
    <recommendedName>
        <fullName evidence="1">Cyanovirin-N domain-containing protein</fullName>
    </recommendedName>
</protein>
<reference evidence="2" key="1">
    <citation type="submission" date="2021-01" db="EMBL/GenBank/DDBJ databases">
        <authorList>
            <person name="Kaushik A."/>
        </authorList>
    </citation>
    <scope>NUCLEOTIDE SEQUENCE</scope>
    <source>
        <strain evidence="2">AG4-RS23</strain>
    </source>
</reference>
<dbReference type="PANTHER" id="PTHR42076">
    <property type="entry name" value="CYANOVIRIN-N HOMOLOG"/>
    <property type="match status" value="1"/>
</dbReference>
<dbReference type="PANTHER" id="PTHR42076:SF1">
    <property type="entry name" value="CYANOVIRIN-N DOMAIN-CONTAINING PROTEIN"/>
    <property type="match status" value="1"/>
</dbReference>
<dbReference type="InterPro" id="IPR011058">
    <property type="entry name" value="Cyanovirin-N"/>
</dbReference>
<feature type="non-terminal residue" evidence="2">
    <location>
        <position position="1"/>
    </location>
</feature>
<dbReference type="EMBL" id="CAJMWY010001045">
    <property type="protein sequence ID" value="CAE6456475.1"/>
    <property type="molecule type" value="Genomic_DNA"/>
</dbReference>
<feature type="domain" description="Cyanovirin-N" evidence="1">
    <location>
        <begin position="2"/>
        <end position="107"/>
    </location>
</feature>
<dbReference type="InterPro" id="IPR036673">
    <property type="entry name" value="Cyanovirin-N_sf"/>
</dbReference>
<proteinExistence type="predicted"/>
<dbReference type="Gene3D" id="2.30.60.10">
    <property type="entry name" value="Cyanovirin-N"/>
    <property type="match status" value="1"/>
</dbReference>
<sequence>MSFALSAKLDSVTLEFSHILRATLRALNGEWNAASLDLNDCLGNIDGQLVWGKQAFSRSAANVVLDVSNAPNEVLLKADLKIRNGTFQAAVVNLNECIANIDGIFKYRAPVQTQYLWSDTGTVVSNDPSSWANPSIIPGPTGSPLVQRSTVRLCICMSDFPPHLPHAPLSGIHPVVPLPPLPVDEGPFPPERAKGTISTLPPDAMRCTAISAKFTVQPHNQELRYTARTETAIAAFTAEVTLHYNSITEVMGTYPFSGLVSEAVLSLHLSNGVRIMGEITQGGQAMEIRITGTGSWG</sequence>
<gene>
    <name evidence="2" type="ORF">RDB_LOCUS62156</name>
</gene>